<proteinExistence type="predicted"/>
<dbReference type="Proteomes" id="UP000616885">
    <property type="component" value="Unassembled WGS sequence"/>
</dbReference>
<dbReference type="EMBL" id="JADCTT010000008">
    <property type="protein sequence ID" value="KAF9748898.1"/>
    <property type="molecule type" value="Genomic_DNA"/>
</dbReference>
<gene>
    <name evidence="2" type="ORF">IM811_016693</name>
</gene>
<dbReference type="AlphaFoldDB" id="A0A8H7KEA5"/>
<name>A0A8H7KEA5_BIOOC</name>
<organism evidence="2 3">
    <name type="scientific">Bionectria ochroleuca</name>
    <name type="common">Gliocladium roseum</name>
    <dbReference type="NCBI Taxonomy" id="29856"/>
    <lineage>
        <taxon>Eukaryota</taxon>
        <taxon>Fungi</taxon>
        <taxon>Dikarya</taxon>
        <taxon>Ascomycota</taxon>
        <taxon>Pezizomycotina</taxon>
        <taxon>Sordariomycetes</taxon>
        <taxon>Hypocreomycetidae</taxon>
        <taxon>Hypocreales</taxon>
        <taxon>Bionectriaceae</taxon>
        <taxon>Clonostachys</taxon>
    </lineage>
</organism>
<sequence length="108" mass="11526">MGTALQTQQGCISARRQQSPATPGRHTTSNDANCYEEHCFSELAPARLPPMGIAANLLPICVVNAPGPRLEINTHGPLPTLSLVGGVRASKTIRLHLFDPAVSLFLNE</sequence>
<reference evidence="2" key="1">
    <citation type="submission" date="2020-10" db="EMBL/GenBank/DDBJ databases">
        <title>High-Quality Genome Resource of Clonostachys rosea strain S41 by Oxford Nanopore Long-Read Sequencing.</title>
        <authorList>
            <person name="Wang H."/>
        </authorList>
    </citation>
    <scope>NUCLEOTIDE SEQUENCE</scope>
    <source>
        <strain evidence="2">S41</strain>
    </source>
</reference>
<evidence type="ECO:0000313" key="3">
    <source>
        <dbReference type="Proteomes" id="UP000616885"/>
    </source>
</evidence>
<accession>A0A8H7KEA5</accession>
<comment type="caution">
    <text evidence="2">The sequence shown here is derived from an EMBL/GenBank/DDBJ whole genome shotgun (WGS) entry which is preliminary data.</text>
</comment>
<protein>
    <submittedName>
        <fullName evidence="2">Uncharacterized protein</fullName>
    </submittedName>
</protein>
<evidence type="ECO:0000256" key="1">
    <source>
        <dbReference type="SAM" id="MobiDB-lite"/>
    </source>
</evidence>
<evidence type="ECO:0000313" key="2">
    <source>
        <dbReference type="EMBL" id="KAF9748898.1"/>
    </source>
</evidence>
<feature type="region of interest" description="Disordered" evidence="1">
    <location>
        <begin position="1"/>
        <end position="30"/>
    </location>
</feature>